<feature type="transmembrane region" description="Helical" evidence="2">
    <location>
        <begin position="71"/>
        <end position="93"/>
    </location>
</feature>
<comment type="caution">
    <text evidence="3">The sequence shown here is derived from an EMBL/GenBank/DDBJ whole genome shotgun (WGS) entry which is preliminary data.</text>
</comment>
<keyword evidence="4" id="KW-1185">Reference proteome</keyword>
<dbReference type="OrthoDB" id="4868427at2"/>
<evidence type="ECO:0000313" key="3">
    <source>
        <dbReference type="EMBL" id="TDD13694.1"/>
    </source>
</evidence>
<keyword evidence="2" id="KW-1133">Transmembrane helix</keyword>
<evidence type="ECO:0000256" key="2">
    <source>
        <dbReference type="SAM" id="Phobius"/>
    </source>
</evidence>
<evidence type="ECO:0000256" key="1">
    <source>
        <dbReference type="SAM" id="MobiDB-lite"/>
    </source>
</evidence>
<feature type="transmembrane region" description="Helical" evidence="2">
    <location>
        <begin position="127"/>
        <end position="147"/>
    </location>
</feature>
<reference evidence="3 4" key="1">
    <citation type="submission" date="2019-03" db="EMBL/GenBank/DDBJ databases">
        <title>Draft genome sequences of novel Actinobacteria.</title>
        <authorList>
            <person name="Sahin N."/>
            <person name="Ay H."/>
            <person name="Saygin H."/>
        </authorList>
    </citation>
    <scope>NUCLEOTIDE SEQUENCE [LARGE SCALE GENOMIC DNA]</scope>
    <source>
        <strain evidence="3 4">KC712</strain>
    </source>
</reference>
<keyword evidence="2" id="KW-0812">Transmembrane</keyword>
<dbReference type="Proteomes" id="UP000294543">
    <property type="component" value="Unassembled WGS sequence"/>
</dbReference>
<dbReference type="EMBL" id="SMKP01000167">
    <property type="protein sequence ID" value="TDD13694.1"/>
    <property type="molecule type" value="Genomic_DNA"/>
</dbReference>
<feature type="region of interest" description="Disordered" evidence="1">
    <location>
        <begin position="153"/>
        <end position="214"/>
    </location>
</feature>
<feature type="transmembrane region" description="Helical" evidence="2">
    <location>
        <begin position="25"/>
        <end position="51"/>
    </location>
</feature>
<gene>
    <name evidence="3" type="ORF">E1294_40010</name>
</gene>
<dbReference type="Pfam" id="PF19545">
    <property type="entry name" value="DUF6069"/>
    <property type="match status" value="1"/>
</dbReference>
<keyword evidence="2" id="KW-0472">Membrane</keyword>
<dbReference type="RefSeq" id="WP_132516177.1">
    <property type="nucleotide sequence ID" value="NZ_SMKP01000167.1"/>
</dbReference>
<feature type="transmembrane region" description="Helical" evidence="2">
    <location>
        <begin position="100"/>
        <end position="121"/>
    </location>
</feature>
<name>A0A4R4WCI3_9ACTN</name>
<organism evidence="3 4">
    <name type="scientific">Nonomuraea diastatica</name>
    <dbReference type="NCBI Taxonomy" id="1848329"/>
    <lineage>
        <taxon>Bacteria</taxon>
        <taxon>Bacillati</taxon>
        <taxon>Actinomycetota</taxon>
        <taxon>Actinomycetes</taxon>
        <taxon>Streptosporangiales</taxon>
        <taxon>Streptosporangiaceae</taxon>
        <taxon>Nonomuraea</taxon>
    </lineage>
</organism>
<feature type="compositionally biased region" description="Basic and acidic residues" evidence="1">
    <location>
        <begin position="158"/>
        <end position="214"/>
    </location>
</feature>
<evidence type="ECO:0000313" key="4">
    <source>
        <dbReference type="Proteomes" id="UP000294543"/>
    </source>
</evidence>
<proteinExistence type="predicted"/>
<dbReference type="InterPro" id="IPR045713">
    <property type="entry name" value="DUF6069"/>
</dbReference>
<protein>
    <submittedName>
        <fullName evidence="3">Uncharacterized protein</fullName>
    </submittedName>
</protein>
<sequence>MSYPSHDRYDRRPGSARPRVNPARVWGGGVAAAVVAALIAVVGVMISKSLLGIRVIAPDGDPVYGSAATTGYAISAAAAALVATLLLFVLMLSTPEPAKFFGWIAGLFAVIITILPFMHSADLLEQIATAAINLVIGIAIASLLTSIGRTALEEAPDPEPHPYEQPRGYDPRGYDQPRGYDRPHYEQPRHAQPRYERQGYEQRGYERRDHDPYD</sequence>
<dbReference type="AlphaFoldDB" id="A0A4R4WCI3"/>
<accession>A0A4R4WCI3</accession>